<organism evidence="6">
    <name type="scientific">Arthrobacter saudimassiliensis</name>
    <dbReference type="NCBI Taxonomy" id="1461584"/>
    <lineage>
        <taxon>Bacteria</taxon>
        <taxon>Bacillati</taxon>
        <taxon>Actinomycetota</taxon>
        <taxon>Actinomycetes</taxon>
        <taxon>Micrococcales</taxon>
        <taxon>Micrococcaceae</taxon>
        <taxon>Arthrobacter</taxon>
    </lineage>
</organism>
<dbReference type="AlphaFoldDB" id="A0A078MR90"/>
<protein>
    <submittedName>
        <fullName evidence="6">Nucleoid occlusion factor SlmA</fullName>
    </submittedName>
</protein>
<evidence type="ECO:0000256" key="1">
    <source>
        <dbReference type="ARBA" id="ARBA00023015"/>
    </source>
</evidence>
<dbReference type="SUPFAM" id="SSF46689">
    <property type="entry name" value="Homeodomain-like"/>
    <property type="match status" value="1"/>
</dbReference>
<dbReference type="SUPFAM" id="SSF48498">
    <property type="entry name" value="Tetracyclin repressor-like, C-terminal domain"/>
    <property type="match status" value="1"/>
</dbReference>
<accession>A0A078MR90</accession>
<dbReference type="PROSITE" id="PS50977">
    <property type="entry name" value="HTH_TETR_2"/>
    <property type="match status" value="1"/>
</dbReference>
<dbReference type="Pfam" id="PF00440">
    <property type="entry name" value="TetR_N"/>
    <property type="match status" value="1"/>
</dbReference>
<dbReference type="GO" id="GO:0003700">
    <property type="term" value="F:DNA-binding transcription factor activity"/>
    <property type="evidence" value="ECO:0007669"/>
    <property type="project" value="TreeGrafter"/>
</dbReference>
<dbReference type="InterPro" id="IPR050109">
    <property type="entry name" value="HTH-type_TetR-like_transc_reg"/>
</dbReference>
<dbReference type="InterPro" id="IPR036271">
    <property type="entry name" value="Tet_transcr_reg_TetR-rel_C_sf"/>
</dbReference>
<gene>
    <name evidence="6" type="primary">slmA</name>
    <name evidence="6" type="ORF">BN1051_02138</name>
</gene>
<dbReference type="PANTHER" id="PTHR30055">
    <property type="entry name" value="HTH-TYPE TRANSCRIPTIONAL REGULATOR RUTR"/>
    <property type="match status" value="1"/>
</dbReference>
<keyword evidence="3" id="KW-0804">Transcription</keyword>
<name>A0A078MR90_9MICC</name>
<reference evidence="6" key="1">
    <citation type="submission" date="2014-07" db="EMBL/GenBank/DDBJ databases">
        <authorList>
            <person name="Urmite Genomes Urmite Genomes"/>
        </authorList>
    </citation>
    <scope>NUCLEOTIDE SEQUENCE</scope>
    <source>
        <strain evidence="6">11W110_air</strain>
    </source>
</reference>
<evidence type="ECO:0000259" key="5">
    <source>
        <dbReference type="PROSITE" id="PS50977"/>
    </source>
</evidence>
<dbReference type="InterPro" id="IPR001647">
    <property type="entry name" value="HTH_TetR"/>
</dbReference>
<dbReference type="GO" id="GO:0000976">
    <property type="term" value="F:transcription cis-regulatory region binding"/>
    <property type="evidence" value="ECO:0007669"/>
    <property type="project" value="TreeGrafter"/>
</dbReference>
<dbReference type="PANTHER" id="PTHR30055:SF234">
    <property type="entry name" value="HTH-TYPE TRANSCRIPTIONAL REGULATOR BETI"/>
    <property type="match status" value="1"/>
</dbReference>
<evidence type="ECO:0000256" key="3">
    <source>
        <dbReference type="ARBA" id="ARBA00023163"/>
    </source>
</evidence>
<feature type="domain" description="HTH tetR-type" evidence="5">
    <location>
        <begin position="6"/>
        <end position="65"/>
    </location>
</feature>
<dbReference type="PRINTS" id="PR00455">
    <property type="entry name" value="HTHTETR"/>
</dbReference>
<proteinExistence type="predicted"/>
<dbReference type="EMBL" id="LN483071">
    <property type="protein sequence ID" value="CEA08780.1"/>
    <property type="molecule type" value="Genomic_DNA"/>
</dbReference>
<dbReference type="InterPro" id="IPR009057">
    <property type="entry name" value="Homeodomain-like_sf"/>
</dbReference>
<evidence type="ECO:0000313" key="6">
    <source>
        <dbReference type="EMBL" id="CEA08780.1"/>
    </source>
</evidence>
<evidence type="ECO:0000256" key="2">
    <source>
        <dbReference type="ARBA" id="ARBA00023125"/>
    </source>
</evidence>
<evidence type="ECO:0000256" key="4">
    <source>
        <dbReference type="PROSITE-ProRule" id="PRU00335"/>
    </source>
</evidence>
<sequence length="195" mass="20481">MRADAARRREAIITQARHIFAERGGDVALEAIAAASGVGIATLYRNFPSREDLIAAVVDDMVQQILDAVEEAKTEAVEDAAAAWETLLTRLLDLELGALTDGLGVQARPASNVARGGGSDAASPLARIQQPALDALDELVAVLQDAKAVRGGLRGLDVIVALATITRPQAAPIREAAPEVRAQLAEAYLAWTRTG</sequence>
<feature type="DNA-binding region" description="H-T-H motif" evidence="4">
    <location>
        <begin position="28"/>
        <end position="47"/>
    </location>
</feature>
<keyword evidence="1" id="KW-0805">Transcription regulation</keyword>
<dbReference type="Gene3D" id="1.10.357.10">
    <property type="entry name" value="Tetracycline Repressor, domain 2"/>
    <property type="match status" value="1"/>
</dbReference>
<keyword evidence="2 4" id="KW-0238">DNA-binding</keyword>
<dbReference type="PATRIC" id="fig|1461584.3.peg.2114"/>